<evidence type="ECO:0000256" key="3">
    <source>
        <dbReference type="ARBA" id="ARBA00023002"/>
    </source>
</evidence>
<dbReference type="GO" id="GO:0006006">
    <property type="term" value="P:glucose metabolic process"/>
    <property type="evidence" value="ECO:0007669"/>
    <property type="project" value="InterPro"/>
</dbReference>
<feature type="non-terminal residue" evidence="6">
    <location>
        <position position="1"/>
    </location>
</feature>
<dbReference type="Proteomes" id="UP000567293">
    <property type="component" value="Unassembled WGS sequence"/>
</dbReference>
<protein>
    <submittedName>
        <fullName evidence="6">Glucose-6-phosphate dehydrogenase</fullName>
    </submittedName>
</protein>
<dbReference type="InterPro" id="IPR022675">
    <property type="entry name" value="G6P_DH_C"/>
</dbReference>
<comment type="pathway">
    <text evidence="1">Carbohydrate degradation.</text>
</comment>
<dbReference type="SUPFAM" id="SSF55347">
    <property type="entry name" value="Glyceraldehyde-3-phosphate dehydrogenase-like, C-terminal domain"/>
    <property type="match status" value="1"/>
</dbReference>
<dbReference type="NCBIfam" id="TIGR00871">
    <property type="entry name" value="zwf"/>
    <property type="match status" value="1"/>
</dbReference>
<keyword evidence="7" id="KW-1185">Reference proteome</keyword>
<evidence type="ECO:0000256" key="4">
    <source>
        <dbReference type="ARBA" id="ARBA00023277"/>
    </source>
</evidence>
<dbReference type="GO" id="GO:0004345">
    <property type="term" value="F:glucose-6-phosphate dehydrogenase activity"/>
    <property type="evidence" value="ECO:0007669"/>
    <property type="project" value="InterPro"/>
</dbReference>
<dbReference type="GO" id="GO:0050661">
    <property type="term" value="F:NADP binding"/>
    <property type="evidence" value="ECO:0007669"/>
    <property type="project" value="InterPro"/>
</dbReference>
<dbReference type="PANTHER" id="PTHR23429">
    <property type="entry name" value="GLUCOSE-6-PHOSPHATE 1-DEHYDROGENASE G6PD"/>
    <property type="match status" value="1"/>
</dbReference>
<dbReference type="Pfam" id="PF02781">
    <property type="entry name" value="G6PD_C"/>
    <property type="match status" value="1"/>
</dbReference>
<dbReference type="PANTHER" id="PTHR23429:SF0">
    <property type="entry name" value="GLUCOSE-6-PHOSPHATE 1-DEHYDROGENASE"/>
    <property type="match status" value="1"/>
</dbReference>
<keyword evidence="3" id="KW-0560">Oxidoreductase</keyword>
<dbReference type="EMBL" id="JACDQQ010001764">
    <property type="protein sequence ID" value="MBA0086964.1"/>
    <property type="molecule type" value="Genomic_DNA"/>
</dbReference>
<evidence type="ECO:0000313" key="7">
    <source>
        <dbReference type="Proteomes" id="UP000567293"/>
    </source>
</evidence>
<dbReference type="InterPro" id="IPR001282">
    <property type="entry name" value="G6P_DH"/>
</dbReference>
<evidence type="ECO:0000256" key="2">
    <source>
        <dbReference type="ARBA" id="ARBA00022857"/>
    </source>
</evidence>
<accession>A0A7V8NT03</accession>
<keyword evidence="2" id="KW-0521">NADP</keyword>
<evidence type="ECO:0000313" key="6">
    <source>
        <dbReference type="EMBL" id="MBA0086964.1"/>
    </source>
</evidence>
<dbReference type="AlphaFoldDB" id="A0A7V8NT03"/>
<proteinExistence type="predicted"/>
<comment type="caution">
    <text evidence="6">The sequence shown here is derived from an EMBL/GenBank/DDBJ whole genome shotgun (WGS) entry which is preliminary data.</text>
</comment>
<reference evidence="6" key="1">
    <citation type="submission" date="2020-06" db="EMBL/GenBank/DDBJ databases">
        <title>Legume-microbial interactions unlock mineral nutrients during tropical forest succession.</title>
        <authorList>
            <person name="Epihov D.Z."/>
        </authorList>
    </citation>
    <scope>NUCLEOTIDE SEQUENCE [LARGE SCALE GENOMIC DNA]</scope>
    <source>
        <strain evidence="6">Pan2503</strain>
    </source>
</reference>
<gene>
    <name evidence="6" type="primary">zwf</name>
    <name evidence="6" type="ORF">HRJ53_18435</name>
</gene>
<evidence type="ECO:0000256" key="1">
    <source>
        <dbReference type="ARBA" id="ARBA00004921"/>
    </source>
</evidence>
<sequence length="307" mass="34321">GKDTVQNLLVLRFGNGIFEPLWNRNYVDHVQITASETLGVERRGGFYETAGALRDMIQSHVLQLTSLVAVEPPAAFDATAVRNEKLKVLQSIRPFNLEMVARSAVRGQYAPGKLGEKPVPGYREEPGVNPASKTETFVAGRLLIDNWRWAGVPFYIRTGKRLAKRSTEIMIQFRCAPHIVFREREVEPNRLVLNIQPDEGISISFGAKRPGTEMSIGNVTMDFSYREGFGDTTRSAYATLLNDCVRGDATLFDRGDSVEAAWSLVDPILDVWSAARTATVPQYASGSWGPRESDLLLERDGRRWYNP</sequence>
<dbReference type="GO" id="GO:0009051">
    <property type="term" value="P:pentose-phosphate shunt, oxidative branch"/>
    <property type="evidence" value="ECO:0007669"/>
    <property type="project" value="TreeGrafter"/>
</dbReference>
<organism evidence="6 7">
    <name type="scientific">Candidatus Acidiferrum panamense</name>
    <dbReference type="NCBI Taxonomy" id="2741543"/>
    <lineage>
        <taxon>Bacteria</taxon>
        <taxon>Pseudomonadati</taxon>
        <taxon>Acidobacteriota</taxon>
        <taxon>Terriglobia</taxon>
        <taxon>Candidatus Acidiferrales</taxon>
        <taxon>Candidatus Acidiferrum</taxon>
    </lineage>
</organism>
<name>A0A7V8NT03_9BACT</name>
<dbReference type="PRINTS" id="PR00079">
    <property type="entry name" value="G6PDHDRGNASE"/>
</dbReference>
<dbReference type="GO" id="GO:0005829">
    <property type="term" value="C:cytosol"/>
    <property type="evidence" value="ECO:0007669"/>
    <property type="project" value="TreeGrafter"/>
</dbReference>
<evidence type="ECO:0000259" key="5">
    <source>
        <dbReference type="Pfam" id="PF02781"/>
    </source>
</evidence>
<dbReference type="Gene3D" id="3.30.360.10">
    <property type="entry name" value="Dihydrodipicolinate Reductase, domain 2"/>
    <property type="match status" value="1"/>
</dbReference>
<feature type="domain" description="Glucose-6-phosphate dehydrogenase C-terminal" evidence="5">
    <location>
        <begin position="9"/>
        <end position="304"/>
    </location>
</feature>
<keyword evidence="4" id="KW-0119">Carbohydrate metabolism</keyword>